<dbReference type="EMBL" id="JALHLE010000004">
    <property type="protein sequence ID" value="MCJ2177635.1"/>
    <property type="molecule type" value="Genomic_DNA"/>
</dbReference>
<accession>A0ABT0AXY9</accession>
<evidence type="ECO:0000313" key="1">
    <source>
        <dbReference type="EMBL" id="MCJ2177635.1"/>
    </source>
</evidence>
<dbReference type="RefSeq" id="WP_243990873.1">
    <property type="nucleotide sequence ID" value="NZ_JALHLE010000004.1"/>
</dbReference>
<comment type="caution">
    <text evidence="1">The sequence shown here is derived from an EMBL/GenBank/DDBJ whole genome shotgun (WGS) entry which is preliminary data.</text>
</comment>
<evidence type="ECO:0000313" key="2">
    <source>
        <dbReference type="Proteomes" id="UP001162880"/>
    </source>
</evidence>
<gene>
    <name evidence="1" type="ORF">MTR64_03615</name>
</gene>
<name>A0ABT0AXY9_9SPHN</name>
<dbReference type="Proteomes" id="UP001162880">
    <property type="component" value="Unassembled WGS sequence"/>
</dbReference>
<organism evidence="1 2">
    <name type="scientific">Novosphingobium album</name>
    <name type="common">ex Hu et al. 2023</name>
    <dbReference type="NCBI Taxonomy" id="2930093"/>
    <lineage>
        <taxon>Bacteria</taxon>
        <taxon>Pseudomonadati</taxon>
        <taxon>Pseudomonadota</taxon>
        <taxon>Alphaproteobacteria</taxon>
        <taxon>Sphingomonadales</taxon>
        <taxon>Sphingomonadaceae</taxon>
        <taxon>Novosphingobium</taxon>
    </lineage>
</organism>
<sequence>MINAVVAYAFLWPGAGFDPVRIPDAAAFGAGTLLMGLCLSRYFGALHGGNAP</sequence>
<protein>
    <submittedName>
        <fullName evidence="1">Uncharacterized protein</fullName>
    </submittedName>
</protein>
<keyword evidence="2" id="KW-1185">Reference proteome</keyword>
<proteinExistence type="predicted"/>
<reference evidence="1" key="1">
    <citation type="submission" date="2022-03" db="EMBL/GenBank/DDBJ databases">
        <title>Identification of a novel bacterium isolated from mangrove sediments.</title>
        <authorList>
            <person name="Pan X."/>
        </authorList>
    </citation>
    <scope>NUCLEOTIDE SEQUENCE</scope>
    <source>
        <strain evidence="1">B2580</strain>
    </source>
</reference>